<dbReference type="InterPro" id="IPR012341">
    <property type="entry name" value="6hp_glycosidase-like_sf"/>
</dbReference>
<dbReference type="AlphaFoldDB" id="A0A0F9S4Y1"/>
<dbReference type="GO" id="GO:0005975">
    <property type="term" value="P:carbohydrate metabolic process"/>
    <property type="evidence" value="ECO:0007669"/>
    <property type="project" value="InterPro"/>
</dbReference>
<dbReference type="InterPro" id="IPR008928">
    <property type="entry name" value="6-hairpin_glycosidase_sf"/>
</dbReference>
<dbReference type="PANTHER" id="PTHR42899">
    <property type="entry name" value="SPERMATOGENESIS-ASSOCIATED PROTEIN 20"/>
    <property type="match status" value="1"/>
</dbReference>
<gene>
    <name evidence="2" type="ORF">LCGC14_0816860</name>
</gene>
<comment type="caution">
    <text evidence="2">The sequence shown here is derived from an EMBL/GenBank/DDBJ whole genome shotgun (WGS) entry which is preliminary data.</text>
</comment>
<dbReference type="Gene3D" id="3.40.30.10">
    <property type="entry name" value="Glutaredoxin"/>
    <property type="match status" value="1"/>
</dbReference>
<dbReference type="SUPFAM" id="SSF52833">
    <property type="entry name" value="Thioredoxin-like"/>
    <property type="match status" value="1"/>
</dbReference>
<dbReference type="InterPro" id="IPR004879">
    <property type="entry name" value="Ssp411-like_TRX"/>
</dbReference>
<evidence type="ECO:0000259" key="1">
    <source>
        <dbReference type="Pfam" id="PF03190"/>
    </source>
</evidence>
<dbReference type="EMBL" id="LAZR01002274">
    <property type="protein sequence ID" value="KKN32141.1"/>
    <property type="molecule type" value="Genomic_DNA"/>
</dbReference>
<dbReference type="InterPro" id="IPR024705">
    <property type="entry name" value="Ssp411"/>
</dbReference>
<evidence type="ECO:0000313" key="2">
    <source>
        <dbReference type="EMBL" id="KKN32141.1"/>
    </source>
</evidence>
<sequence>MAEFRFSPKHNSADKINWHHFSKNTFEKAASEDKPVFLSLSAVWCHWCHVMDETTFSDAEIIDYLNENFICIRVDTDKRPDIQNRYLMNGWPTATFLTDKADVISGSTYMPAHEFLTLSKKIKESWDTSAEVARQRAEERRLKIEEKIPEPVHSELKLSTIDLILDEYQNTFDEKLGGFGNAVKFPAPLTLELFIRQSQIKKNPNLLYIATATLDNMAKGEIYDKEWGGFFRYATERDWSRPHYEKMLSDNAAIIMNYLHAFEMTHRPAYFEVIQKSLNYVDTFLANHPNGGFYGSQDADEKFYAQNADKRDVDDMPPIDKVIYTDANAQMVSTYMEAYRILNKSKYLSFAVETVKFLLNNCLTSMGAAHYFTKEEGPKVIGLLPDQIWMLVALIDVFEHDPRPEYLTHANDLVDIIINRLSGNGAFFDKSQTDEDIGNLKVRYRPVRENALLALALQRFSIQSNNKEFKDMARQILSAFQFEQFKEDYISMAPYALALSEVLGEEVEEAA</sequence>
<proteinExistence type="predicted"/>
<feature type="domain" description="Spermatogenesis-associated protein 20-like TRX" evidence="1">
    <location>
        <begin position="11"/>
        <end position="139"/>
    </location>
</feature>
<dbReference type="Gene3D" id="1.50.10.10">
    <property type="match status" value="1"/>
</dbReference>
<protein>
    <recommendedName>
        <fullName evidence="1">Spermatogenesis-associated protein 20-like TRX domain-containing protein</fullName>
    </recommendedName>
</protein>
<dbReference type="InterPro" id="IPR036249">
    <property type="entry name" value="Thioredoxin-like_sf"/>
</dbReference>
<dbReference type="SUPFAM" id="SSF48208">
    <property type="entry name" value="Six-hairpin glycosidases"/>
    <property type="match status" value="1"/>
</dbReference>
<organism evidence="2">
    <name type="scientific">marine sediment metagenome</name>
    <dbReference type="NCBI Taxonomy" id="412755"/>
    <lineage>
        <taxon>unclassified sequences</taxon>
        <taxon>metagenomes</taxon>
        <taxon>ecological metagenomes</taxon>
    </lineage>
</organism>
<dbReference type="PANTHER" id="PTHR42899:SF1">
    <property type="entry name" value="SPERMATOGENESIS-ASSOCIATED PROTEIN 20"/>
    <property type="match status" value="1"/>
</dbReference>
<accession>A0A0F9S4Y1</accession>
<reference evidence="2" key="1">
    <citation type="journal article" date="2015" name="Nature">
        <title>Complex archaea that bridge the gap between prokaryotes and eukaryotes.</title>
        <authorList>
            <person name="Spang A."/>
            <person name="Saw J.H."/>
            <person name="Jorgensen S.L."/>
            <person name="Zaremba-Niedzwiedzka K."/>
            <person name="Martijn J."/>
            <person name="Lind A.E."/>
            <person name="van Eijk R."/>
            <person name="Schleper C."/>
            <person name="Guy L."/>
            <person name="Ettema T.J."/>
        </authorList>
    </citation>
    <scope>NUCLEOTIDE SEQUENCE</scope>
</reference>
<name>A0A0F9S4Y1_9ZZZZ</name>
<dbReference type="Pfam" id="PF03190">
    <property type="entry name" value="Thioredox_DsbH"/>
    <property type="match status" value="1"/>
</dbReference>